<comment type="caution">
    <text evidence="2">The sequence shown here is derived from an EMBL/GenBank/DDBJ whole genome shotgun (WGS) entry which is preliminary data.</text>
</comment>
<reference evidence="2 3" key="1">
    <citation type="submission" date="2017-08" db="EMBL/GenBank/DDBJ databases">
        <title>Substantial Increase in Enzyme Production by Combined Drug-Resistance Mutations in Paenibacillus agaridevorans.</title>
        <authorList>
            <person name="Tanaka Y."/>
            <person name="Funane K."/>
            <person name="Hosaka T."/>
            <person name="Shiwa Y."/>
            <person name="Fujita N."/>
            <person name="Miyazaki T."/>
            <person name="Yoshikawa H."/>
            <person name="Murakami K."/>
            <person name="Kasahara K."/>
            <person name="Inaoka T."/>
            <person name="Hiraga Y."/>
            <person name="Ochi K."/>
        </authorList>
    </citation>
    <scope>NUCLEOTIDE SEQUENCE [LARGE SCALE GENOMIC DNA]</scope>
    <source>
        <strain evidence="2 3">T-3040</strain>
    </source>
</reference>
<protein>
    <submittedName>
        <fullName evidence="2">Sporulation protein</fullName>
    </submittedName>
</protein>
<organism evidence="2 3">
    <name type="scientific">Paenibacillus agaridevorans</name>
    <dbReference type="NCBI Taxonomy" id="171404"/>
    <lineage>
        <taxon>Bacteria</taxon>
        <taxon>Bacillati</taxon>
        <taxon>Bacillota</taxon>
        <taxon>Bacilli</taxon>
        <taxon>Bacillales</taxon>
        <taxon>Paenibacillaceae</taxon>
        <taxon>Paenibacillus</taxon>
    </lineage>
</organism>
<dbReference type="InterPro" id="IPR019076">
    <property type="entry name" value="Spore_lipoprot_YhcN/YlaJ-like"/>
</dbReference>
<dbReference type="PROSITE" id="PS51257">
    <property type="entry name" value="PROKAR_LIPOPROTEIN"/>
    <property type="match status" value="1"/>
</dbReference>
<feature type="compositionally biased region" description="Polar residues" evidence="1">
    <location>
        <begin position="24"/>
        <end position="42"/>
    </location>
</feature>
<dbReference type="Pfam" id="PF09580">
    <property type="entry name" value="Spore_YhcN_YlaJ"/>
    <property type="match status" value="1"/>
</dbReference>
<feature type="region of interest" description="Disordered" evidence="1">
    <location>
        <begin position="24"/>
        <end position="44"/>
    </location>
</feature>
<dbReference type="NCBIfam" id="TIGR02898">
    <property type="entry name" value="spore_YhcN_YlaJ"/>
    <property type="match status" value="1"/>
</dbReference>
<accession>A0A2R5EJ78</accession>
<dbReference type="RefSeq" id="WP_108991499.1">
    <property type="nucleotide sequence ID" value="NZ_BDQX01000036.1"/>
</dbReference>
<evidence type="ECO:0000313" key="3">
    <source>
        <dbReference type="Proteomes" id="UP000245202"/>
    </source>
</evidence>
<proteinExistence type="predicted"/>
<feature type="region of interest" description="Disordered" evidence="1">
    <location>
        <begin position="160"/>
        <end position="185"/>
    </location>
</feature>
<evidence type="ECO:0000256" key="1">
    <source>
        <dbReference type="SAM" id="MobiDB-lite"/>
    </source>
</evidence>
<dbReference type="GO" id="GO:0030435">
    <property type="term" value="P:sporulation resulting in formation of a cellular spore"/>
    <property type="evidence" value="ECO:0007669"/>
    <property type="project" value="InterPro"/>
</dbReference>
<dbReference type="AlphaFoldDB" id="A0A2R5EJ78"/>
<gene>
    <name evidence="2" type="ORF">PAT3040_00640</name>
</gene>
<dbReference type="Proteomes" id="UP000245202">
    <property type="component" value="Unassembled WGS sequence"/>
</dbReference>
<feature type="compositionally biased region" description="Polar residues" evidence="1">
    <location>
        <begin position="172"/>
        <end position="185"/>
    </location>
</feature>
<keyword evidence="3" id="KW-1185">Reference proteome</keyword>
<evidence type="ECO:0000313" key="2">
    <source>
        <dbReference type="EMBL" id="GBG06135.1"/>
    </source>
</evidence>
<name>A0A2R5EJ78_9BACL</name>
<dbReference type="InterPro" id="IPR014247">
    <property type="entry name" value="Spore_lipoprot_YhcN/YlaJ"/>
</dbReference>
<dbReference type="EMBL" id="BDQX01000036">
    <property type="protein sequence ID" value="GBG06135.1"/>
    <property type="molecule type" value="Genomic_DNA"/>
</dbReference>
<sequence length="185" mass="19859">MYKWIIIMIAAAVVVSGCGTSVRNEPSPSPYHNGSVRTQQNAPGKKLIEDPAAVEVRLEELAAGVEGVESAHCVIVGNTAIVGINVDGNLERSRVGVIKYSVAEALRNDPYGVDAFVTADLDISNRLAEIGQDIRHGRPIAGFAEELADMMGRIIPQVPRDIMPADNDPKSRQQSGRPNTMNGDK</sequence>